<gene>
    <name evidence="2" type="ORF">Calab_3386</name>
</gene>
<dbReference type="EMBL" id="CM001402">
    <property type="protein sequence ID" value="EHO42989.1"/>
    <property type="molecule type" value="Genomic_DNA"/>
</dbReference>
<dbReference type="InParanoid" id="H1XW84"/>
<dbReference type="InterPro" id="IPR004843">
    <property type="entry name" value="Calcineurin-like_PHP"/>
</dbReference>
<organism evidence="2 3">
    <name type="scientific">Caldithrix abyssi DSM 13497</name>
    <dbReference type="NCBI Taxonomy" id="880073"/>
    <lineage>
        <taxon>Bacteria</taxon>
        <taxon>Pseudomonadati</taxon>
        <taxon>Calditrichota</taxon>
        <taxon>Calditrichia</taxon>
        <taxon>Calditrichales</taxon>
        <taxon>Calditrichaceae</taxon>
        <taxon>Caldithrix</taxon>
    </lineage>
</organism>
<evidence type="ECO:0000313" key="3">
    <source>
        <dbReference type="Proteomes" id="UP000004671"/>
    </source>
</evidence>
<accession>H1XW84</accession>
<dbReference type="HOGENOM" id="CLU_046051_1_0_0"/>
<dbReference type="Gene3D" id="3.60.21.10">
    <property type="match status" value="1"/>
</dbReference>
<dbReference type="GO" id="GO:0016787">
    <property type="term" value="F:hydrolase activity"/>
    <property type="evidence" value="ECO:0007669"/>
    <property type="project" value="InterPro"/>
</dbReference>
<dbReference type="STRING" id="880073.Cabys_2295"/>
<reference evidence="2 3" key="1">
    <citation type="submission" date="2011-09" db="EMBL/GenBank/DDBJ databases">
        <title>The permanent draft genome of Caldithrix abyssi DSM 13497.</title>
        <authorList>
            <consortium name="US DOE Joint Genome Institute (JGI-PGF)"/>
            <person name="Lucas S."/>
            <person name="Han J."/>
            <person name="Lapidus A."/>
            <person name="Bruce D."/>
            <person name="Goodwin L."/>
            <person name="Pitluck S."/>
            <person name="Peters L."/>
            <person name="Kyrpides N."/>
            <person name="Mavromatis K."/>
            <person name="Ivanova N."/>
            <person name="Mikhailova N."/>
            <person name="Chertkov O."/>
            <person name="Detter J.C."/>
            <person name="Tapia R."/>
            <person name="Han C."/>
            <person name="Land M."/>
            <person name="Hauser L."/>
            <person name="Markowitz V."/>
            <person name="Cheng J.-F."/>
            <person name="Hugenholtz P."/>
            <person name="Woyke T."/>
            <person name="Wu D."/>
            <person name="Spring S."/>
            <person name="Brambilla E."/>
            <person name="Klenk H.-P."/>
            <person name="Eisen J.A."/>
        </authorList>
    </citation>
    <scope>NUCLEOTIDE SEQUENCE [LARGE SCALE GENOMIC DNA]</scope>
    <source>
        <strain evidence="2 3">DSM 13497</strain>
    </source>
</reference>
<evidence type="ECO:0000259" key="1">
    <source>
        <dbReference type="Pfam" id="PF00149"/>
    </source>
</evidence>
<proteinExistence type="predicted"/>
<protein>
    <submittedName>
        <fullName evidence="2">Metallophosphoesterase</fullName>
    </submittedName>
</protein>
<dbReference type="SUPFAM" id="SSF56300">
    <property type="entry name" value="Metallo-dependent phosphatases"/>
    <property type="match status" value="1"/>
</dbReference>
<name>H1XW84_CALAY</name>
<dbReference type="PaxDb" id="880073-Calab_3386"/>
<dbReference type="InterPro" id="IPR052963">
    <property type="entry name" value="Pantetheine_PDE"/>
</dbReference>
<keyword evidence="3" id="KW-1185">Reference proteome</keyword>
<feature type="domain" description="Calcineurin-like phosphoesterase" evidence="1">
    <location>
        <begin position="1"/>
        <end position="240"/>
    </location>
</feature>
<dbReference type="PANTHER" id="PTHR36492:SF2">
    <property type="entry name" value="[ACYL-CARRIER-PROTEIN] PHOSPHODIESTERASE PPTH"/>
    <property type="match status" value="1"/>
</dbReference>
<dbReference type="RefSeq" id="WP_006930448.1">
    <property type="nucleotide sequence ID" value="NZ_CM001402.1"/>
</dbReference>
<dbReference type="eggNOG" id="COG1409">
    <property type="taxonomic scope" value="Bacteria"/>
</dbReference>
<dbReference type="OrthoDB" id="9013891at2"/>
<sequence length="278" mass="33329">MRIWILSDIHVDFVENRHWLNQISAQEYRDDVLILAGDVTHNFELFQRILKELRRKFKHLFFVPGNHDLWIQGTAFNDSLEKFEALLKFCQDAQITMEPALLNDGKRKIGIIPIFSWYHLKQETGTLYLPKPGEEQLQRLWSDFHFVRWPNHHFRPVEYFVELTRRPKSFTEADLIITFSHFLPRQETMFSENRKIDRQRMKKFDRHPQFNFSQVAGSTLIEKKLRQFRADIHVYGHQHINRDRVIDGVRYVSHCLGYPEERRRGTIVGIERGLKCIG</sequence>
<dbReference type="Proteomes" id="UP000004671">
    <property type="component" value="Chromosome"/>
</dbReference>
<dbReference type="InterPro" id="IPR029052">
    <property type="entry name" value="Metallo-depent_PP-like"/>
</dbReference>
<dbReference type="Pfam" id="PF00149">
    <property type="entry name" value="Metallophos"/>
    <property type="match status" value="1"/>
</dbReference>
<evidence type="ECO:0000313" key="2">
    <source>
        <dbReference type="EMBL" id="EHO42989.1"/>
    </source>
</evidence>
<dbReference type="AlphaFoldDB" id="H1XW84"/>
<dbReference type="PANTHER" id="PTHR36492">
    <property type="match status" value="1"/>
</dbReference>